<feature type="transmembrane region" description="Helical" evidence="8">
    <location>
        <begin position="15"/>
        <end position="34"/>
    </location>
</feature>
<dbReference type="InterPro" id="IPR051311">
    <property type="entry name" value="DedA_domain"/>
</dbReference>
<name>A0ABV6REM2_9MICO</name>
<evidence type="ECO:0000256" key="1">
    <source>
        <dbReference type="ARBA" id="ARBA00004651"/>
    </source>
</evidence>
<dbReference type="Pfam" id="PF09335">
    <property type="entry name" value="VTT_dom"/>
    <property type="match status" value="1"/>
</dbReference>
<evidence type="ECO:0000259" key="9">
    <source>
        <dbReference type="Pfam" id="PF09335"/>
    </source>
</evidence>
<comment type="subcellular location">
    <subcellularLocation>
        <location evidence="1">Cell membrane</location>
        <topology evidence="1">Multi-pass membrane protein</topology>
    </subcellularLocation>
</comment>
<dbReference type="PANTHER" id="PTHR42709:SF6">
    <property type="entry name" value="UNDECAPRENYL PHOSPHATE TRANSPORTER A"/>
    <property type="match status" value="1"/>
</dbReference>
<evidence type="ECO:0000256" key="3">
    <source>
        <dbReference type="ARBA" id="ARBA00022475"/>
    </source>
</evidence>
<evidence type="ECO:0000256" key="8">
    <source>
        <dbReference type="SAM" id="Phobius"/>
    </source>
</evidence>
<keyword evidence="3" id="KW-1003">Cell membrane</keyword>
<reference evidence="10 11" key="1">
    <citation type="submission" date="2024-09" db="EMBL/GenBank/DDBJ databases">
        <authorList>
            <person name="Sun Q."/>
            <person name="Mori K."/>
        </authorList>
    </citation>
    <scope>NUCLEOTIDE SEQUENCE [LARGE SCALE GENOMIC DNA]</scope>
    <source>
        <strain evidence="10 11">CICC 10874</strain>
    </source>
</reference>
<dbReference type="InterPro" id="IPR032816">
    <property type="entry name" value="VTT_dom"/>
</dbReference>
<comment type="caution">
    <text evidence="10">The sequence shown here is derived from an EMBL/GenBank/DDBJ whole genome shotgun (WGS) entry which is preliminary data.</text>
</comment>
<evidence type="ECO:0000256" key="7">
    <source>
        <dbReference type="SAM" id="MobiDB-lite"/>
    </source>
</evidence>
<feature type="compositionally biased region" description="Low complexity" evidence="7">
    <location>
        <begin position="207"/>
        <end position="222"/>
    </location>
</feature>
<evidence type="ECO:0000256" key="4">
    <source>
        <dbReference type="ARBA" id="ARBA00022692"/>
    </source>
</evidence>
<evidence type="ECO:0000313" key="10">
    <source>
        <dbReference type="EMBL" id="MFC0675438.1"/>
    </source>
</evidence>
<evidence type="ECO:0000313" key="11">
    <source>
        <dbReference type="Proteomes" id="UP001589793"/>
    </source>
</evidence>
<dbReference type="EMBL" id="JBHLSV010000024">
    <property type="protein sequence ID" value="MFC0675438.1"/>
    <property type="molecule type" value="Genomic_DNA"/>
</dbReference>
<feature type="transmembrane region" description="Helical" evidence="8">
    <location>
        <begin position="54"/>
        <end position="76"/>
    </location>
</feature>
<protein>
    <submittedName>
        <fullName evidence="10">DedA family protein</fullName>
    </submittedName>
</protein>
<feature type="transmembrane region" description="Helical" evidence="8">
    <location>
        <begin position="171"/>
        <end position="191"/>
    </location>
</feature>
<keyword evidence="11" id="KW-1185">Reference proteome</keyword>
<dbReference type="Proteomes" id="UP001589793">
    <property type="component" value="Unassembled WGS sequence"/>
</dbReference>
<keyword evidence="5 8" id="KW-1133">Transmembrane helix</keyword>
<keyword evidence="4 8" id="KW-0812">Transmembrane</keyword>
<feature type="region of interest" description="Disordered" evidence="7">
    <location>
        <begin position="205"/>
        <end position="230"/>
    </location>
</feature>
<evidence type="ECO:0000256" key="5">
    <source>
        <dbReference type="ARBA" id="ARBA00022989"/>
    </source>
</evidence>
<feature type="domain" description="VTT" evidence="9">
    <location>
        <begin position="34"/>
        <end position="159"/>
    </location>
</feature>
<feature type="transmembrane region" description="Helical" evidence="8">
    <location>
        <begin position="143"/>
        <end position="165"/>
    </location>
</feature>
<keyword evidence="6 8" id="KW-0472">Membrane</keyword>
<organism evidence="10 11">
    <name type="scientific">Brachybacterium hainanense</name>
    <dbReference type="NCBI Taxonomy" id="1541174"/>
    <lineage>
        <taxon>Bacteria</taxon>
        <taxon>Bacillati</taxon>
        <taxon>Actinomycetota</taxon>
        <taxon>Actinomycetes</taxon>
        <taxon>Micrococcales</taxon>
        <taxon>Dermabacteraceae</taxon>
        <taxon>Brachybacterium</taxon>
    </lineage>
</organism>
<dbReference type="PANTHER" id="PTHR42709">
    <property type="entry name" value="ALKALINE PHOSPHATASE LIKE PROTEIN"/>
    <property type="match status" value="1"/>
</dbReference>
<dbReference type="RefSeq" id="WP_376982467.1">
    <property type="nucleotide sequence ID" value="NZ_JBHLSV010000024.1"/>
</dbReference>
<evidence type="ECO:0000256" key="6">
    <source>
        <dbReference type="ARBA" id="ARBA00023136"/>
    </source>
</evidence>
<proteinExistence type="inferred from homology"/>
<sequence>MNIIEDWILTITDAWWLHLVVYLLAAFDGFFPAVPSESVIVTLSSLWSSSGRPMIVLVALAAWAGAFTGDNVGYLIGRTVGAQRFRFLREGKGRTAVAAAEKGLEKRALLFLMTARYIPFGRTAVNLVAGAVRYPHRKFWHRSLASTFVWAVYSCAIGAVAGSWFEHNHLLAITVAVVLAVAIALIVERLVTALHRVLDRRAERRGAVPADPASTDSPSDPASVDEEIAP</sequence>
<comment type="similarity">
    <text evidence="2">Belongs to the DedA family.</text>
</comment>
<accession>A0ABV6REM2</accession>
<gene>
    <name evidence="10" type="ORF">ACFFF6_15870</name>
</gene>
<evidence type="ECO:0000256" key="2">
    <source>
        <dbReference type="ARBA" id="ARBA00010792"/>
    </source>
</evidence>